<dbReference type="InterPro" id="IPR029000">
    <property type="entry name" value="Cyclophilin-like_dom_sf"/>
</dbReference>
<dbReference type="PANTHER" id="PTHR34698:SF2">
    <property type="entry name" value="5-OXOPROLINASE SUBUNIT B"/>
    <property type="match status" value="1"/>
</dbReference>
<gene>
    <name evidence="5" type="ORF">N791_02325</name>
</gene>
<evidence type="ECO:0000256" key="2">
    <source>
        <dbReference type="ARBA" id="ARBA00022801"/>
    </source>
</evidence>
<dbReference type="STRING" id="1385515.GCA_000423325_01027"/>
<proteinExistence type="predicted"/>
<keyword evidence="6" id="KW-1185">Reference proteome</keyword>
<dbReference type="OrthoDB" id="9778567at2"/>
<comment type="caution">
    <text evidence="5">The sequence shown here is derived from an EMBL/GenBank/DDBJ whole genome shotgun (WGS) entry which is preliminary data.</text>
</comment>
<dbReference type="SUPFAM" id="SSF160467">
    <property type="entry name" value="PH0987 N-terminal domain-like"/>
    <property type="match status" value="1"/>
</dbReference>
<organism evidence="5 6">
    <name type="scientific">Lysobacter defluvii IMMIB APB-9 = DSM 18482</name>
    <dbReference type="NCBI Taxonomy" id="1385515"/>
    <lineage>
        <taxon>Bacteria</taxon>
        <taxon>Pseudomonadati</taxon>
        <taxon>Pseudomonadota</taxon>
        <taxon>Gammaproteobacteria</taxon>
        <taxon>Lysobacterales</taxon>
        <taxon>Lysobacteraceae</taxon>
        <taxon>Novilysobacter</taxon>
    </lineage>
</organism>
<dbReference type="InterPro" id="IPR003833">
    <property type="entry name" value="CT_C_D"/>
</dbReference>
<dbReference type="eggNOG" id="COG2049">
    <property type="taxonomic scope" value="Bacteria"/>
</dbReference>
<reference evidence="5 6" key="1">
    <citation type="submission" date="2013-08" db="EMBL/GenBank/DDBJ databases">
        <title>Genomic analysis of Lysobacter defluvii.</title>
        <authorList>
            <person name="Wang Q."/>
            <person name="Wang G."/>
        </authorList>
    </citation>
    <scope>NUCLEOTIDE SEQUENCE [LARGE SCALE GENOMIC DNA]</scope>
    <source>
        <strain evidence="5 6">IMMIB APB-9</strain>
    </source>
</reference>
<evidence type="ECO:0000259" key="4">
    <source>
        <dbReference type="SMART" id="SM00796"/>
    </source>
</evidence>
<evidence type="ECO:0000313" key="5">
    <source>
        <dbReference type="EMBL" id="KGO99695.1"/>
    </source>
</evidence>
<dbReference type="InterPro" id="IPR010016">
    <property type="entry name" value="PxpB"/>
</dbReference>
<dbReference type="EMBL" id="AVBH01000006">
    <property type="protein sequence ID" value="KGO99695.1"/>
    <property type="molecule type" value="Genomic_DNA"/>
</dbReference>
<evidence type="ECO:0000256" key="1">
    <source>
        <dbReference type="ARBA" id="ARBA00022741"/>
    </source>
</evidence>
<keyword evidence="3" id="KW-0067">ATP-binding</keyword>
<dbReference type="Gene3D" id="2.40.100.10">
    <property type="entry name" value="Cyclophilin-like"/>
    <property type="match status" value="1"/>
</dbReference>
<keyword evidence="2 5" id="KW-0378">Hydrolase</keyword>
<dbReference type="Proteomes" id="UP000030003">
    <property type="component" value="Unassembled WGS sequence"/>
</dbReference>
<accession>A0A0A0M9E7</accession>
<keyword evidence="1" id="KW-0547">Nucleotide-binding</keyword>
<dbReference type="GO" id="GO:0005524">
    <property type="term" value="F:ATP binding"/>
    <property type="evidence" value="ECO:0007669"/>
    <property type="project" value="UniProtKB-KW"/>
</dbReference>
<dbReference type="SMART" id="SM00796">
    <property type="entry name" value="AHS1"/>
    <property type="match status" value="1"/>
</dbReference>
<dbReference type="GO" id="GO:0016787">
    <property type="term" value="F:hydrolase activity"/>
    <property type="evidence" value="ECO:0007669"/>
    <property type="project" value="UniProtKB-KW"/>
</dbReference>
<dbReference type="AlphaFoldDB" id="A0A0A0M9E7"/>
<dbReference type="Pfam" id="PF02682">
    <property type="entry name" value="CT_C_D"/>
    <property type="match status" value="1"/>
</dbReference>
<sequence>MTAVAPRIEPLADDAWLVTLGAGADPATNRRVHGLAARIGAAAPEWLVDLVPAHSSLAVFFDPAHGSAGGVRAWLLAVAAEPHALPTGEVRVVEVPVAYGGDFGPDLEPAAARLGLDPDELAAAHAGAEYTVAMVGFAPGFPYLSGLDPCLALERHSTPRTRVPAGSVGIGGAQTGIYPREGPGGWQLLGRTPLRLFDPGADPPALLQPGDTVRFRRIDATEFARLEARQ</sequence>
<dbReference type="RefSeq" id="WP_027069472.1">
    <property type="nucleotide sequence ID" value="NZ_AUHT01000006.1"/>
</dbReference>
<name>A0A0A0M9E7_9GAMM</name>
<dbReference type="PANTHER" id="PTHR34698">
    <property type="entry name" value="5-OXOPROLINASE SUBUNIT B"/>
    <property type="match status" value="1"/>
</dbReference>
<evidence type="ECO:0000313" key="6">
    <source>
        <dbReference type="Proteomes" id="UP000030003"/>
    </source>
</evidence>
<dbReference type="SUPFAM" id="SSF50891">
    <property type="entry name" value="Cyclophilin-like"/>
    <property type="match status" value="1"/>
</dbReference>
<dbReference type="Gene3D" id="3.30.1360.40">
    <property type="match status" value="1"/>
</dbReference>
<feature type="domain" description="Carboxyltransferase" evidence="4">
    <location>
        <begin position="6"/>
        <end position="207"/>
    </location>
</feature>
<protein>
    <submittedName>
        <fullName evidence="5">Allophanate hydrolase</fullName>
    </submittedName>
</protein>
<evidence type="ECO:0000256" key="3">
    <source>
        <dbReference type="ARBA" id="ARBA00022840"/>
    </source>
</evidence>
<dbReference type="NCBIfam" id="TIGR00370">
    <property type="entry name" value="5-oxoprolinase subunit PxpB"/>
    <property type="match status" value="1"/>
</dbReference>